<dbReference type="RefSeq" id="WP_273742680.1">
    <property type="nucleotide sequence ID" value="NZ_CP117466.1"/>
</dbReference>
<proteinExistence type="predicted"/>
<evidence type="ECO:0000313" key="2">
    <source>
        <dbReference type="Proteomes" id="UP001216899"/>
    </source>
</evidence>
<organism evidence="1 2">
    <name type="scientific">Paracoccus marcusii</name>
    <dbReference type="NCBI Taxonomy" id="59779"/>
    <lineage>
        <taxon>Bacteria</taxon>
        <taxon>Pseudomonadati</taxon>
        <taxon>Pseudomonadota</taxon>
        <taxon>Alphaproteobacteria</taxon>
        <taxon>Rhodobacterales</taxon>
        <taxon>Paracoccaceae</taxon>
        <taxon>Paracoccus</taxon>
    </lineage>
</organism>
<dbReference type="Proteomes" id="UP001216899">
    <property type="component" value="Chromosome"/>
</dbReference>
<accession>A0ABY7URC9</accession>
<keyword evidence="2" id="KW-1185">Reference proteome</keyword>
<reference evidence="1 2" key="1">
    <citation type="submission" date="2023-02" db="EMBL/GenBank/DDBJ databases">
        <title>Whole genome sequenc of Paracoccus marcusii MBLB0836.</title>
        <authorList>
            <person name="Seo M.-J."/>
            <person name="Cho E.-S."/>
            <person name="Hwang C.Y."/>
        </authorList>
    </citation>
    <scope>NUCLEOTIDE SEQUENCE [LARGE SCALE GENOMIC DNA]</scope>
    <source>
        <strain evidence="1 2">MBLB0836</strain>
    </source>
</reference>
<sequence length="96" mass="10366">MKLTQFDRALIHGLAVLSRPPLTPDAGEHAMLADIVARCAERATSDGAMMPLIRAAGQVGRTPEIHRGTVHLIAATMNDFDRWALGAHWDAARGVK</sequence>
<gene>
    <name evidence="1" type="ORF">PRL19_08830</name>
</gene>
<evidence type="ECO:0000313" key="1">
    <source>
        <dbReference type="EMBL" id="WDA11424.1"/>
    </source>
</evidence>
<protein>
    <submittedName>
        <fullName evidence="1">Uncharacterized protein</fullName>
    </submittedName>
</protein>
<dbReference type="EMBL" id="CP117466">
    <property type="protein sequence ID" value="WDA11424.1"/>
    <property type="molecule type" value="Genomic_DNA"/>
</dbReference>
<name>A0ABY7URC9_9RHOB</name>